<dbReference type="RefSeq" id="WP_129890571.1">
    <property type="nucleotide sequence ID" value="NZ_CP035758.1"/>
</dbReference>
<dbReference type="SMART" id="SM00867">
    <property type="entry name" value="YceI"/>
    <property type="match status" value="1"/>
</dbReference>
<comment type="similarity">
    <text evidence="1">Belongs to the UPF0312 family.</text>
</comment>
<dbReference type="PANTHER" id="PTHR34406:SF1">
    <property type="entry name" value="PROTEIN YCEI"/>
    <property type="match status" value="1"/>
</dbReference>
<dbReference type="OrthoDB" id="9811006at2"/>
<name>A0A4P6JV37_KTERU</name>
<dbReference type="Pfam" id="PF04264">
    <property type="entry name" value="YceI"/>
    <property type="match status" value="1"/>
</dbReference>
<dbReference type="Proteomes" id="UP000290365">
    <property type="component" value="Chromosome"/>
</dbReference>
<dbReference type="EMBL" id="CP035758">
    <property type="protein sequence ID" value="QBD79519.1"/>
    <property type="molecule type" value="Genomic_DNA"/>
</dbReference>
<dbReference type="AlphaFoldDB" id="A0A4P6JV37"/>
<protein>
    <submittedName>
        <fullName evidence="3">Polyisoprenoid-binding protein</fullName>
    </submittedName>
</protein>
<dbReference type="InterPro" id="IPR036761">
    <property type="entry name" value="TTHA0802/YceI-like_sf"/>
</dbReference>
<evidence type="ECO:0000259" key="2">
    <source>
        <dbReference type="SMART" id="SM00867"/>
    </source>
</evidence>
<evidence type="ECO:0000256" key="1">
    <source>
        <dbReference type="ARBA" id="ARBA00008812"/>
    </source>
</evidence>
<reference evidence="3 4" key="1">
    <citation type="submission" date="2019-01" db="EMBL/GenBank/DDBJ databases">
        <title>Ktedonosporobacter rubrisoli SCAWS-G2.</title>
        <authorList>
            <person name="Huang Y."/>
            <person name="Yan B."/>
        </authorList>
    </citation>
    <scope>NUCLEOTIDE SEQUENCE [LARGE SCALE GENOMIC DNA]</scope>
    <source>
        <strain evidence="3 4">SCAWS-G2</strain>
    </source>
</reference>
<evidence type="ECO:0000313" key="3">
    <source>
        <dbReference type="EMBL" id="QBD79519.1"/>
    </source>
</evidence>
<dbReference type="KEGG" id="kbs:EPA93_27475"/>
<dbReference type="PANTHER" id="PTHR34406">
    <property type="entry name" value="PROTEIN YCEI"/>
    <property type="match status" value="1"/>
</dbReference>
<sequence>MSWQLDPGHTHIGFTGRHMMVATVRGEFTNFSGSVEFDEHDLTRSKVEVQIEAASVTTHNAARDEHFRSAEFFDVEKYPYIAFKSKRVEMSDAHHGQLIGDLTIRGITREVVLSGEYGGVNQTPWGTYSAGFSLQGKVDRRDWELNWNAVLAGGGLVASDTITLTIDLELTKPVEATASA</sequence>
<proteinExistence type="inferred from homology"/>
<organism evidence="3 4">
    <name type="scientific">Ktedonosporobacter rubrisoli</name>
    <dbReference type="NCBI Taxonomy" id="2509675"/>
    <lineage>
        <taxon>Bacteria</taxon>
        <taxon>Bacillati</taxon>
        <taxon>Chloroflexota</taxon>
        <taxon>Ktedonobacteria</taxon>
        <taxon>Ktedonobacterales</taxon>
        <taxon>Ktedonosporobacteraceae</taxon>
        <taxon>Ktedonosporobacter</taxon>
    </lineage>
</organism>
<accession>A0A4P6JV37</accession>
<dbReference type="SUPFAM" id="SSF101874">
    <property type="entry name" value="YceI-like"/>
    <property type="match status" value="1"/>
</dbReference>
<gene>
    <name evidence="3" type="ORF">EPA93_27475</name>
</gene>
<evidence type="ECO:0000313" key="4">
    <source>
        <dbReference type="Proteomes" id="UP000290365"/>
    </source>
</evidence>
<dbReference type="Gene3D" id="2.40.128.110">
    <property type="entry name" value="Lipid/polyisoprenoid-binding, YceI-like"/>
    <property type="match status" value="1"/>
</dbReference>
<feature type="domain" description="Lipid/polyisoprenoid-binding YceI-like" evidence="2">
    <location>
        <begin position="2"/>
        <end position="171"/>
    </location>
</feature>
<keyword evidence="4" id="KW-1185">Reference proteome</keyword>
<dbReference type="InterPro" id="IPR007372">
    <property type="entry name" value="Lipid/polyisoprenoid-bd_YceI"/>
</dbReference>